<sequence>MFLRGLGALWAMYSLYELRVIQLGAPSLGYAFPHPGAGLNDAAQGLITLLQSYALPRFPYFRLRVMELRSSCRFSARRGLLTTIVTNEVTIFGIVSGSRHLVGGLTRSMRHEACDLI</sequence>
<dbReference type="AlphaFoldDB" id="A0A4C1ZIZ4"/>
<accession>A0A4C1ZIZ4</accession>
<comment type="caution">
    <text evidence="1">The sequence shown here is derived from an EMBL/GenBank/DDBJ whole genome shotgun (WGS) entry which is preliminary data.</text>
</comment>
<name>A0A4C1ZIZ4_EUMVA</name>
<reference evidence="1 2" key="1">
    <citation type="journal article" date="2019" name="Commun. Biol.">
        <title>The bagworm genome reveals a unique fibroin gene that provides high tensile strength.</title>
        <authorList>
            <person name="Kono N."/>
            <person name="Nakamura H."/>
            <person name="Ohtoshi R."/>
            <person name="Tomita M."/>
            <person name="Numata K."/>
            <person name="Arakawa K."/>
        </authorList>
    </citation>
    <scope>NUCLEOTIDE SEQUENCE [LARGE SCALE GENOMIC DNA]</scope>
</reference>
<gene>
    <name evidence="1" type="ORF">EVAR_57929_1</name>
</gene>
<organism evidence="1 2">
    <name type="scientific">Eumeta variegata</name>
    <name type="common">Bagworm moth</name>
    <name type="synonym">Eumeta japonica</name>
    <dbReference type="NCBI Taxonomy" id="151549"/>
    <lineage>
        <taxon>Eukaryota</taxon>
        <taxon>Metazoa</taxon>
        <taxon>Ecdysozoa</taxon>
        <taxon>Arthropoda</taxon>
        <taxon>Hexapoda</taxon>
        <taxon>Insecta</taxon>
        <taxon>Pterygota</taxon>
        <taxon>Neoptera</taxon>
        <taxon>Endopterygota</taxon>
        <taxon>Lepidoptera</taxon>
        <taxon>Glossata</taxon>
        <taxon>Ditrysia</taxon>
        <taxon>Tineoidea</taxon>
        <taxon>Psychidae</taxon>
        <taxon>Oiketicinae</taxon>
        <taxon>Eumeta</taxon>
    </lineage>
</organism>
<dbReference type="EMBL" id="BGZK01001960">
    <property type="protein sequence ID" value="GBP88811.1"/>
    <property type="molecule type" value="Genomic_DNA"/>
</dbReference>
<protein>
    <submittedName>
        <fullName evidence="1">Uncharacterized protein</fullName>
    </submittedName>
</protein>
<dbReference type="Proteomes" id="UP000299102">
    <property type="component" value="Unassembled WGS sequence"/>
</dbReference>
<keyword evidence="2" id="KW-1185">Reference proteome</keyword>
<evidence type="ECO:0000313" key="1">
    <source>
        <dbReference type="EMBL" id="GBP88811.1"/>
    </source>
</evidence>
<proteinExistence type="predicted"/>
<evidence type="ECO:0000313" key="2">
    <source>
        <dbReference type="Proteomes" id="UP000299102"/>
    </source>
</evidence>